<evidence type="ECO:0000313" key="2">
    <source>
        <dbReference type="Proteomes" id="UP000191342"/>
    </source>
</evidence>
<reference evidence="2" key="1">
    <citation type="journal article" date="2017" name="Nat. Microbiol.">
        <title>Global analysis of biosynthetic gene clusters reveals vast potential of secondary metabolite production in Penicillium species.</title>
        <authorList>
            <person name="Nielsen J.C."/>
            <person name="Grijseels S."/>
            <person name="Prigent S."/>
            <person name="Ji B."/>
            <person name="Dainat J."/>
            <person name="Nielsen K.F."/>
            <person name="Frisvad J.C."/>
            <person name="Workman M."/>
            <person name="Nielsen J."/>
        </authorList>
    </citation>
    <scope>NUCLEOTIDE SEQUENCE [LARGE SCALE GENOMIC DNA]</scope>
    <source>
        <strain evidence="2">IBT 14082</strain>
    </source>
</reference>
<dbReference type="InterPro" id="IPR007497">
    <property type="entry name" value="SIMPL/DUF541"/>
</dbReference>
<dbReference type="Gene3D" id="3.30.110.170">
    <property type="entry name" value="Protein of unknown function (DUF541), domain 1"/>
    <property type="match status" value="1"/>
</dbReference>
<keyword evidence="2" id="KW-1185">Reference proteome</keyword>
<dbReference type="OrthoDB" id="3335918at2759"/>
<sequence length="233" mass="25431">MSSLNITLRGHYTATRSPEQAMVHLTIESTGESEATVTHAVTSTSNDLLASLQTLRPIGEDGTTPSTAVSSISASKMYLTTKNRNAYDSMENVSDSPGIYDAVITIYVVFCDFNELHRFIQKVDGYPNARLNNVVWYLTDATKGDIGAESRKKAVRDAVTKANQYAEAVGFEDVIPIDIREINESLNPSALSQKPTYRHPSGVSLTPQDIVLNCCVQVVFETSCDLGSEARTD</sequence>
<proteinExistence type="predicted"/>
<dbReference type="Pfam" id="PF04402">
    <property type="entry name" value="SIMPL"/>
    <property type="match status" value="1"/>
</dbReference>
<evidence type="ECO:0000313" key="1">
    <source>
        <dbReference type="EMBL" id="OQE23953.1"/>
    </source>
</evidence>
<dbReference type="AlphaFoldDB" id="A0A1V6TEE0"/>
<protein>
    <submittedName>
        <fullName evidence="1">Uncharacterized protein</fullName>
    </submittedName>
</protein>
<accession>A0A1V6TEE0</accession>
<comment type="caution">
    <text evidence="1">The sequence shown here is derived from an EMBL/GenBank/DDBJ whole genome shotgun (WGS) entry which is preliminary data.</text>
</comment>
<dbReference type="Gene3D" id="3.30.70.2970">
    <property type="entry name" value="Protein of unknown function (DUF541), domain 2"/>
    <property type="match status" value="1"/>
</dbReference>
<dbReference type="Proteomes" id="UP000191342">
    <property type="component" value="Unassembled WGS sequence"/>
</dbReference>
<dbReference type="EMBL" id="MLQL01000010">
    <property type="protein sequence ID" value="OQE23953.1"/>
    <property type="molecule type" value="Genomic_DNA"/>
</dbReference>
<name>A0A1V6TEE0_9EURO</name>
<gene>
    <name evidence="1" type="ORF">PENFLA_c010G02309</name>
</gene>
<organism evidence="1 2">
    <name type="scientific">Penicillium flavigenum</name>
    <dbReference type="NCBI Taxonomy" id="254877"/>
    <lineage>
        <taxon>Eukaryota</taxon>
        <taxon>Fungi</taxon>
        <taxon>Dikarya</taxon>
        <taxon>Ascomycota</taxon>
        <taxon>Pezizomycotina</taxon>
        <taxon>Eurotiomycetes</taxon>
        <taxon>Eurotiomycetidae</taxon>
        <taxon>Eurotiales</taxon>
        <taxon>Aspergillaceae</taxon>
        <taxon>Penicillium</taxon>
    </lineage>
</organism>